<reference evidence="2 3" key="1">
    <citation type="submission" date="2021-06" db="EMBL/GenBank/DDBJ databases">
        <title>Caerostris darwini draft genome.</title>
        <authorList>
            <person name="Kono N."/>
            <person name="Arakawa K."/>
        </authorList>
    </citation>
    <scope>NUCLEOTIDE SEQUENCE [LARGE SCALE GENOMIC DNA]</scope>
</reference>
<organism evidence="2 3">
    <name type="scientific">Caerostris darwini</name>
    <dbReference type="NCBI Taxonomy" id="1538125"/>
    <lineage>
        <taxon>Eukaryota</taxon>
        <taxon>Metazoa</taxon>
        <taxon>Ecdysozoa</taxon>
        <taxon>Arthropoda</taxon>
        <taxon>Chelicerata</taxon>
        <taxon>Arachnida</taxon>
        <taxon>Araneae</taxon>
        <taxon>Araneomorphae</taxon>
        <taxon>Entelegynae</taxon>
        <taxon>Araneoidea</taxon>
        <taxon>Araneidae</taxon>
        <taxon>Caerostris</taxon>
    </lineage>
</organism>
<sequence>MSRKEKRAPKKKPFSKAKKQKEHLKRKRVVHKQDKVPPDPPIIPYSTNLPVYSHLDLLTTKSLPLALEEHFDREKVACHEGRKGHQKRRRSSFQKPRSRKDI</sequence>
<proteinExistence type="predicted"/>
<keyword evidence="3" id="KW-1185">Reference proteome</keyword>
<gene>
    <name evidence="2" type="ORF">CDAR_466921</name>
</gene>
<protein>
    <submittedName>
        <fullName evidence="2">Uncharacterized protein</fullName>
    </submittedName>
</protein>
<dbReference type="Proteomes" id="UP001054837">
    <property type="component" value="Unassembled WGS sequence"/>
</dbReference>
<evidence type="ECO:0000256" key="1">
    <source>
        <dbReference type="SAM" id="MobiDB-lite"/>
    </source>
</evidence>
<accession>A0AAV4SEM4</accession>
<feature type="compositionally biased region" description="Basic residues" evidence="1">
    <location>
        <begin position="84"/>
        <end position="102"/>
    </location>
</feature>
<evidence type="ECO:0000313" key="2">
    <source>
        <dbReference type="EMBL" id="GIY30867.1"/>
    </source>
</evidence>
<dbReference type="AlphaFoldDB" id="A0AAV4SEM4"/>
<feature type="compositionally biased region" description="Basic residues" evidence="1">
    <location>
        <begin position="1"/>
        <end position="30"/>
    </location>
</feature>
<dbReference type="EMBL" id="BPLQ01007562">
    <property type="protein sequence ID" value="GIY30867.1"/>
    <property type="molecule type" value="Genomic_DNA"/>
</dbReference>
<comment type="caution">
    <text evidence="2">The sequence shown here is derived from an EMBL/GenBank/DDBJ whole genome shotgun (WGS) entry which is preliminary data.</text>
</comment>
<name>A0AAV4SEM4_9ARAC</name>
<feature type="region of interest" description="Disordered" evidence="1">
    <location>
        <begin position="77"/>
        <end position="102"/>
    </location>
</feature>
<evidence type="ECO:0000313" key="3">
    <source>
        <dbReference type="Proteomes" id="UP001054837"/>
    </source>
</evidence>
<feature type="region of interest" description="Disordered" evidence="1">
    <location>
        <begin position="1"/>
        <end position="44"/>
    </location>
</feature>